<name>A0A7X0NGS2_9GAMM</name>
<dbReference type="PANTHER" id="PTHR31131">
    <property type="entry name" value="CHROMOSOME 1, WHOLE GENOME SHOTGUN SEQUENCE"/>
    <property type="match status" value="1"/>
</dbReference>
<dbReference type="InterPro" id="IPR027795">
    <property type="entry name" value="CASTOR_ACT_dom"/>
</dbReference>
<feature type="domain" description="CASTOR ACT" evidence="1">
    <location>
        <begin position="59"/>
        <end position="118"/>
    </location>
</feature>
<dbReference type="RefSeq" id="WP_184423972.1">
    <property type="nucleotide sequence ID" value="NZ_AP027362.1"/>
</dbReference>
<sequence length="126" mass="13862">MANLTLKILQQTFAIHSLHPNSIIPPNVFSASMYFIAKTNDEISIVLPEDVSIESEEKELDWRAFEVVGPLGFSLTGILSNISTILANEKISIFAISTFDTDYILVKSTTVDAALAALSLNQYQII</sequence>
<dbReference type="PIRSF" id="PIRSF008459">
    <property type="entry name" value="UCP008459"/>
    <property type="match status" value="1"/>
</dbReference>
<dbReference type="Proteomes" id="UP000537141">
    <property type="component" value="Unassembled WGS sequence"/>
</dbReference>
<dbReference type="AlphaFoldDB" id="A0A7X0NGS2"/>
<dbReference type="EMBL" id="JACHHU010000011">
    <property type="protein sequence ID" value="MBB6543176.1"/>
    <property type="molecule type" value="Genomic_DNA"/>
</dbReference>
<gene>
    <name evidence="2" type="ORF">HNQ55_001683</name>
</gene>
<dbReference type="InterPro" id="IPR016540">
    <property type="entry name" value="UCP008459"/>
</dbReference>
<organism evidence="2 3">
    <name type="scientific">Thalassotalea piscium</name>
    <dbReference type="NCBI Taxonomy" id="1230533"/>
    <lineage>
        <taxon>Bacteria</taxon>
        <taxon>Pseudomonadati</taxon>
        <taxon>Pseudomonadota</taxon>
        <taxon>Gammaproteobacteria</taxon>
        <taxon>Alteromonadales</taxon>
        <taxon>Colwelliaceae</taxon>
        <taxon>Thalassotalea</taxon>
    </lineage>
</organism>
<protein>
    <recommendedName>
        <fullName evidence="1">CASTOR ACT domain-containing protein</fullName>
    </recommendedName>
</protein>
<dbReference type="Gene3D" id="3.30.2130.10">
    <property type="entry name" value="VC0802-like"/>
    <property type="match status" value="1"/>
</dbReference>
<evidence type="ECO:0000313" key="2">
    <source>
        <dbReference type="EMBL" id="MBB6543176.1"/>
    </source>
</evidence>
<dbReference type="PANTHER" id="PTHR31131:SF6">
    <property type="entry name" value="CASTOR ACT DOMAIN-CONTAINING PROTEIN"/>
    <property type="match status" value="1"/>
</dbReference>
<keyword evidence="3" id="KW-1185">Reference proteome</keyword>
<comment type="caution">
    <text evidence="2">The sequence shown here is derived from an EMBL/GenBank/DDBJ whole genome shotgun (WGS) entry which is preliminary data.</text>
</comment>
<evidence type="ECO:0000259" key="1">
    <source>
        <dbReference type="Pfam" id="PF13840"/>
    </source>
</evidence>
<dbReference type="InterPro" id="IPR045865">
    <property type="entry name" value="ACT-like_dom_sf"/>
</dbReference>
<proteinExistence type="predicted"/>
<accession>A0A7X0NGS2</accession>
<dbReference type="Pfam" id="PF13840">
    <property type="entry name" value="ACT_7"/>
    <property type="match status" value="1"/>
</dbReference>
<evidence type="ECO:0000313" key="3">
    <source>
        <dbReference type="Proteomes" id="UP000537141"/>
    </source>
</evidence>
<dbReference type="InterPro" id="IPR051719">
    <property type="entry name" value="CASTOR_mTORC1"/>
</dbReference>
<dbReference type="SUPFAM" id="SSF55021">
    <property type="entry name" value="ACT-like"/>
    <property type="match status" value="2"/>
</dbReference>
<reference evidence="2 3" key="1">
    <citation type="submission" date="2020-08" db="EMBL/GenBank/DDBJ databases">
        <title>Genomic Encyclopedia of Type Strains, Phase IV (KMG-IV): sequencing the most valuable type-strain genomes for metagenomic binning, comparative biology and taxonomic classification.</title>
        <authorList>
            <person name="Goeker M."/>
        </authorList>
    </citation>
    <scope>NUCLEOTIDE SEQUENCE [LARGE SCALE GENOMIC DNA]</scope>
    <source>
        <strain evidence="2 3">DSM 26287</strain>
    </source>
</reference>